<name>A0AAE1Y945_9LAMI</name>
<feature type="region of interest" description="Disordered" evidence="5">
    <location>
        <begin position="207"/>
        <end position="243"/>
    </location>
</feature>
<feature type="region of interest" description="Disordered" evidence="5">
    <location>
        <begin position="380"/>
        <end position="434"/>
    </location>
</feature>
<dbReference type="Gene3D" id="3.30.40.10">
    <property type="entry name" value="Zinc/RING finger domain, C3HC4 (zinc finger)"/>
    <property type="match status" value="1"/>
</dbReference>
<keyword evidence="2 4" id="KW-0863">Zinc-finger</keyword>
<evidence type="ECO:0000256" key="1">
    <source>
        <dbReference type="ARBA" id="ARBA00022723"/>
    </source>
</evidence>
<feature type="region of interest" description="Disordered" evidence="5">
    <location>
        <begin position="556"/>
        <end position="616"/>
    </location>
</feature>
<reference evidence="7" key="1">
    <citation type="submission" date="2020-06" db="EMBL/GenBank/DDBJ databases">
        <authorList>
            <person name="Li T."/>
            <person name="Hu X."/>
            <person name="Zhang T."/>
            <person name="Song X."/>
            <person name="Zhang H."/>
            <person name="Dai N."/>
            <person name="Sheng W."/>
            <person name="Hou X."/>
            <person name="Wei L."/>
        </authorList>
    </citation>
    <scope>NUCLEOTIDE SEQUENCE</scope>
    <source>
        <strain evidence="7">3651</strain>
        <tissue evidence="7">Leaf</tissue>
    </source>
</reference>
<feature type="compositionally biased region" description="Basic and acidic residues" evidence="5">
    <location>
        <begin position="26"/>
        <end position="36"/>
    </location>
</feature>
<comment type="caution">
    <text evidence="7">The sequence shown here is derived from an EMBL/GenBank/DDBJ whole genome shotgun (WGS) entry which is preliminary data.</text>
</comment>
<accession>A0AAE1Y945</accession>
<dbReference type="Pfam" id="PF13639">
    <property type="entry name" value="zf-RING_2"/>
    <property type="match status" value="1"/>
</dbReference>
<feature type="compositionally biased region" description="Basic and acidic residues" evidence="5">
    <location>
        <begin position="453"/>
        <end position="464"/>
    </location>
</feature>
<evidence type="ECO:0000313" key="8">
    <source>
        <dbReference type="Proteomes" id="UP001293254"/>
    </source>
</evidence>
<dbReference type="EMBL" id="JACGWO010000006">
    <property type="protein sequence ID" value="KAK4425338.1"/>
    <property type="molecule type" value="Genomic_DNA"/>
</dbReference>
<feature type="region of interest" description="Disordered" evidence="5">
    <location>
        <begin position="451"/>
        <end position="484"/>
    </location>
</feature>
<dbReference type="SUPFAM" id="SSF57850">
    <property type="entry name" value="RING/U-box"/>
    <property type="match status" value="1"/>
</dbReference>
<dbReference type="GO" id="GO:0061630">
    <property type="term" value="F:ubiquitin protein ligase activity"/>
    <property type="evidence" value="ECO:0007669"/>
    <property type="project" value="TreeGrafter"/>
</dbReference>
<evidence type="ECO:0000256" key="4">
    <source>
        <dbReference type="PROSITE-ProRule" id="PRU00175"/>
    </source>
</evidence>
<dbReference type="PROSITE" id="PS50089">
    <property type="entry name" value="ZF_RING_2"/>
    <property type="match status" value="1"/>
</dbReference>
<dbReference type="InterPro" id="IPR013083">
    <property type="entry name" value="Znf_RING/FYVE/PHD"/>
</dbReference>
<reference evidence="7" key="2">
    <citation type="journal article" date="2024" name="Plant">
        <title>Genomic evolution and insights into agronomic trait innovations of Sesamum species.</title>
        <authorList>
            <person name="Miao H."/>
            <person name="Wang L."/>
            <person name="Qu L."/>
            <person name="Liu H."/>
            <person name="Sun Y."/>
            <person name="Le M."/>
            <person name="Wang Q."/>
            <person name="Wei S."/>
            <person name="Zheng Y."/>
            <person name="Lin W."/>
            <person name="Duan Y."/>
            <person name="Cao H."/>
            <person name="Xiong S."/>
            <person name="Wang X."/>
            <person name="Wei L."/>
            <person name="Li C."/>
            <person name="Ma Q."/>
            <person name="Ju M."/>
            <person name="Zhao R."/>
            <person name="Li G."/>
            <person name="Mu C."/>
            <person name="Tian Q."/>
            <person name="Mei H."/>
            <person name="Zhang T."/>
            <person name="Gao T."/>
            <person name="Zhang H."/>
        </authorList>
    </citation>
    <scope>NUCLEOTIDE SEQUENCE</scope>
    <source>
        <strain evidence="7">3651</strain>
    </source>
</reference>
<dbReference type="CDD" id="cd16454">
    <property type="entry name" value="RING-H2_PA-TM-RING"/>
    <property type="match status" value="1"/>
</dbReference>
<keyword evidence="1" id="KW-0479">Metal-binding</keyword>
<dbReference type="InterPro" id="IPR001841">
    <property type="entry name" value="Znf_RING"/>
</dbReference>
<evidence type="ECO:0000313" key="7">
    <source>
        <dbReference type="EMBL" id="KAK4425338.1"/>
    </source>
</evidence>
<keyword evidence="3" id="KW-0862">Zinc</keyword>
<evidence type="ECO:0000259" key="6">
    <source>
        <dbReference type="PROSITE" id="PS50089"/>
    </source>
</evidence>
<keyword evidence="8" id="KW-1185">Reference proteome</keyword>
<sequence length="743" mass="81856">MDQMDIDHTMDIPVTPDRLDTRMIGERSGVKEEYHDSSVPCRSGNRKFFEGTKNQPLVIGSGSRRPPQHPPKYSSGSSNSLNPISSAAVAVAKSASSKNAALFRKGMTEKSSSSQSHDAIYPQHLKIENSCSSRSSSRTDNFMDHPPKYSSSSSNSINPISSAAVAVAKSTSSKNAALFWKGMTEKSSSSQSRDTIYPQHLKIEKACSSRSSSRTDNFVDPKVSNLRRPVSGNASPDEVTGNYPSVFRKRTELANGASSSHGLANNPTGFGIASQAINTMSRFDANVGYGDGNAFIGSNQNRPGNNGFPSFDPTASPRVSRQKRLVRNGCISPNNIAKAKQVGENINGSVDMRQNNNGSMASIDIREFIAEDNNFHTVKGKGVVIHPPPKETDPGNKNLHSRSSRSSNEKAVETRNAGKSIEESGEGRSIGNQTRKMNLLSFDVEQLVIGETDVPRRASEQHENRRPRREKGGMATTDNYPKPIIEIGESSPELGRNSHDEDARARQLEVDEVLARELQEQFYNEVLIPGVGQVDTQIALALQHQDDSDHAFSRASYPILDRAPLRSNSRRQRQSRPSSNRPRRRSQARASTSRRMTRLRGRFPGQPRSLLPTRGGNSLFPANMDVDMRMHLLGALETLSDLGLSSRILQTRRDFNENDYEMLLSLDGNNNQHRGASVHNINGLPQSTVQSDNFQEPCAICLETPTIGDTIRHLPCLHKFHKDCIDPWLRRKPSCPVCKSSTT</sequence>
<dbReference type="PANTHER" id="PTHR45931:SF25">
    <property type="entry name" value="E3 UBIQUITIN-PROTEIN LIGASE RLIM-LIKE ISOFORM X1"/>
    <property type="match status" value="1"/>
</dbReference>
<evidence type="ECO:0000256" key="3">
    <source>
        <dbReference type="ARBA" id="ARBA00022833"/>
    </source>
</evidence>
<dbReference type="GO" id="GO:0006511">
    <property type="term" value="P:ubiquitin-dependent protein catabolic process"/>
    <property type="evidence" value="ECO:0007669"/>
    <property type="project" value="TreeGrafter"/>
</dbReference>
<feature type="region of interest" description="Disordered" evidence="5">
    <location>
        <begin position="26"/>
        <end position="81"/>
    </location>
</feature>
<proteinExistence type="predicted"/>
<dbReference type="SMART" id="SM00184">
    <property type="entry name" value="RING"/>
    <property type="match status" value="1"/>
</dbReference>
<dbReference type="AlphaFoldDB" id="A0AAE1Y945"/>
<feature type="region of interest" description="Disordered" evidence="5">
    <location>
        <begin position="127"/>
        <end position="157"/>
    </location>
</feature>
<dbReference type="FunFam" id="3.30.40.10:FF:000594">
    <property type="entry name" value="RING/U-box superfamily protein"/>
    <property type="match status" value="1"/>
</dbReference>
<dbReference type="GO" id="GO:0008270">
    <property type="term" value="F:zinc ion binding"/>
    <property type="evidence" value="ECO:0007669"/>
    <property type="project" value="UniProtKB-KW"/>
</dbReference>
<organism evidence="7 8">
    <name type="scientific">Sesamum alatum</name>
    <dbReference type="NCBI Taxonomy" id="300844"/>
    <lineage>
        <taxon>Eukaryota</taxon>
        <taxon>Viridiplantae</taxon>
        <taxon>Streptophyta</taxon>
        <taxon>Embryophyta</taxon>
        <taxon>Tracheophyta</taxon>
        <taxon>Spermatophyta</taxon>
        <taxon>Magnoliopsida</taxon>
        <taxon>eudicotyledons</taxon>
        <taxon>Gunneridae</taxon>
        <taxon>Pentapetalae</taxon>
        <taxon>asterids</taxon>
        <taxon>lamiids</taxon>
        <taxon>Lamiales</taxon>
        <taxon>Pedaliaceae</taxon>
        <taxon>Sesamum</taxon>
    </lineage>
</organism>
<feature type="domain" description="RING-type" evidence="6">
    <location>
        <begin position="698"/>
        <end position="739"/>
    </location>
</feature>
<evidence type="ECO:0000256" key="2">
    <source>
        <dbReference type="ARBA" id="ARBA00022771"/>
    </source>
</evidence>
<protein>
    <submittedName>
        <fullName evidence="7">NEP1-interacting protein-like 1</fullName>
    </submittedName>
</protein>
<dbReference type="GO" id="GO:0005634">
    <property type="term" value="C:nucleus"/>
    <property type="evidence" value="ECO:0007669"/>
    <property type="project" value="TreeGrafter"/>
</dbReference>
<dbReference type="InterPro" id="IPR051834">
    <property type="entry name" value="RING_finger_E3_ligase"/>
</dbReference>
<evidence type="ECO:0000256" key="5">
    <source>
        <dbReference type="SAM" id="MobiDB-lite"/>
    </source>
</evidence>
<dbReference type="PANTHER" id="PTHR45931">
    <property type="entry name" value="SI:CH211-59O9.10"/>
    <property type="match status" value="1"/>
</dbReference>
<gene>
    <name evidence="7" type="ORF">Salat_1727800</name>
</gene>
<dbReference type="Proteomes" id="UP001293254">
    <property type="component" value="Unassembled WGS sequence"/>
</dbReference>